<feature type="region of interest" description="Disordered" evidence="2">
    <location>
        <begin position="329"/>
        <end position="398"/>
    </location>
</feature>
<accession>A0AAD7AZJ2</accession>
<dbReference type="EMBL" id="JARKIF010000070">
    <property type="protein sequence ID" value="KAJ7605657.1"/>
    <property type="molecule type" value="Genomic_DNA"/>
</dbReference>
<protein>
    <recommendedName>
        <fullName evidence="3">CCHC-type domain-containing protein</fullName>
    </recommendedName>
</protein>
<feature type="compositionally biased region" description="Low complexity" evidence="2">
    <location>
        <begin position="369"/>
        <end position="398"/>
    </location>
</feature>
<dbReference type="Gene3D" id="4.10.60.10">
    <property type="entry name" value="Zinc finger, CCHC-type"/>
    <property type="match status" value="1"/>
</dbReference>
<feature type="compositionally biased region" description="Basic and acidic residues" evidence="2">
    <location>
        <begin position="349"/>
        <end position="360"/>
    </location>
</feature>
<evidence type="ECO:0000256" key="2">
    <source>
        <dbReference type="SAM" id="MobiDB-lite"/>
    </source>
</evidence>
<dbReference type="Proteomes" id="UP001221142">
    <property type="component" value="Unassembled WGS sequence"/>
</dbReference>
<comment type="caution">
    <text evidence="4">The sequence shown here is derived from an EMBL/GenBank/DDBJ whole genome shotgun (WGS) entry which is preliminary data.</text>
</comment>
<feature type="compositionally biased region" description="Acidic residues" evidence="2">
    <location>
        <begin position="602"/>
        <end position="616"/>
    </location>
</feature>
<reference evidence="4" key="1">
    <citation type="submission" date="2023-03" db="EMBL/GenBank/DDBJ databases">
        <title>Massive genome expansion in bonnet fungi (Mycena s.s.) driven by repeated elements and novel gene families across ecological guilds.</title>
        <authorList>
            <consortium name="Lawrence Berkeley National Laboratory"/>
            <person name="Harder C.B."/>
            <person name="Miyauchi S."/>
            <person name="Viragh M."/>
            <person name="Kuo A."/>
            <person name="Thoen E."/>
            <person name="Andreopoulos B."/>
            <person name="Lu D."/>
            <person name="Skrede I."/>
            <person name="Drula E."/>
            <person name="Henrissat B."/>
            <person name="Morin E."/>
            <person name="Kohler A."/>
            <person name="Barry K."/>
            <person name="LaButti K."/>
            <person name="Morin E."/>
            <person name="Salamov A."/>
            <person name="Lipzen A."/>
            <person name="Mereny Z."/>
            <person name="Hegedus B."/>
            <person name="Baldrian P."/>
            <person name="Stursova M."/>
            <person name="Weitz H."/>
            <person name="Taylor A."/>
            <person name="Grigoriev I.V."/>
            <person name="Nagy L.G."/>
            <person name="Martin F."/>
            <person name="Kauserud H."/>
        </authorList>
    </citation>
    <scope>NUCLEOTIDE SEQUENCE</scope>
    <source>
        <strain evidence="4">9284</strain>
    </source>
</reference>
<dbReference type="AlphaFoldDB" id="A0AAD7AZJ2"/>
<feature type="region of interest" description="Disordered" evidence="2">
    <location>
        <begin position="679"/>
        <end position="700"/>
    </location>
</feature>
<keyword evidence="1" id="KW-0479">Metal-binding</keyword>
<feature type="compositionally biased region" description="Acidic residues" evidence="2">
    <location>
        <begin position="750"/>
        <end position="765"/>
    </location>
</feature>
<feature type="compositionally biased region" description="Basic residues" evidence="2">
    <location>
        <begin position="337"/>
        <end position="347"/>
    </location>
</feature>
<sequence length="785" mass="87102">MTFIAQSIIQTSPEAAVPGAAFDVHVEDTIGGLLVSLARIPTPRTIADVNPSCASATMEMVWQGSLIRLTVACVDAPVPDFGVGPTRLELNSAASIQDSRPAVEVPEPDTTQPRTSAVSFAGVYRDMEGGTMFPDPTPRSARVVEICKHVDGGRENLRAVCRGLSQRAWVRRHGATENLPTLTMIREVAGELENSLAASVDTGPRGMEGASLPENFVAHRISTYSAMQDWNDLLEAEDQLGPLPKWKNDESLCASRISGQESALPEIVYGTSLMEDMNKFLGEHGIIEDKPIPVEMANTVNGREFNDPNNVVGAAETVIFCGAARVYGTDDSPSSGSRHRRRRKSSVKKNPENFKRERSSVPHGGWFRATTEPPSPGTAGTSSSSTSNARRSRSGRSNLSTVIGELKIKKPFTYDGRDDLDVLDQWTYEVDTWQELHGIDDEIMVKLIVNFMSGKASRFFMKHVALRQRHWTPKLIYEALFNYCFPSDFKLKLREQLTGAKQGKNDVRDFQRDLETLAARFPDVTERQIRQIFWTGIRTYLRMHLIGKGLDPERSSIEKLVKHAARAEAARQAWKRENAESMHPMRYHQAGAEEIVSKSEDMENSESSEADEEGTDSENPSESHTQESELEISAANIQRAESSQTGGFGRGNHPFLPRAEFERLRCEGRCFNCKTRGHLSRDCTENGWSTVPEVSSQRDTTEVLEAQAVRYEYFEDSPSENSESADESGGDDDVADDTGSEQDSRSSQSQEEEGEDSTSEGDTSEADYQHRYPWTGYLASDSDEE</sequence>
<feature type="compositionally biased region" description="Polar residues" evidence="2">
    <location>
        <begin position="686"/>
        <end position="698"/>
    </location>
</feature>
<keyword evidence="1" id="KW-0862">Zinc</keyword>
<feature type="region of interest" description="Disordered" evidence="2">
    <location>
        <begin position="713"/>
        <end position="785"/>
    </location>
</feature>
<organism evidence="4 5">
    <name type="scientific">Roridomyces roridus</name>
    <dbReference type="NCBI Taxonomy" id="1738132"/>
    <lineage>
        <taxon>Eukaryota</taxon>
        <taxon>Fungi</taxon>
        <taxon>Dikarya</taxon>
        <taxon>Basidiomycota</taxon>
        <taxon>Agaricomycotina</taxon>
        <taxon>Agaricomycetes</taxon>
        <taxon>Agaricomycetidae</taxon>
        <taxon>Agaricales</taxon>
        <taxon>Marasmiineae</taxon>
        <taxon>Mycenaceae</taxon>
        <taxon>Roridomyces</taxon>
    </lineage>
</organism>
<dbReference type="GO" id="GO:0008270">
    <property type="term" value="F:zinc ion binding"/>
    <property type="evidence" value="ECO:0007669"/>
    <property type="project" value="UniProtKB-KW"/>
</dbReference>
<dbReference type="PROSITE" id="PS50158">
    <property type="entry name" value="ZF_CCHC"/>
    <property type="match status" value="1"/>
</dbReference>
<dbReference type="InterPro" id="IPR001878">
    <property type="entry name" value="Znf_CCHC"/>
</dbReference>
<gene>
    <name evidence="4" type="ORF">FB45DRAFT_1042043</name>
</gene>
<dbReference type="Pfam" id="PF00098">
    <property type="entry name" value="zf-CCHC"/>
    <property type="match status" value="1"/>
</dbReference>
<feature type="domain" description="CCHC-type" evidence="3">
    <location>
        <begin position="669"/>
        <end position="685"/>
    </location>
</feature>
<evidence type="ECO:0000313" key="5">
    <source>
        <dbReference type="Proteomes" id="UP001221142"/>
    </source>
</evidence>
<dbReference type="GO" id="GO:0003676">
    <property type="term" value="F:nucleic acid binding"/>
    <property type="evidence" value="ECO:0007669"/>
    <property type="project" value="InterPro"/>
</dbReference>
<evidence type="ECO:0000256" key="1">
    <source>
        <dbReference type="PROSITE-ProRule" id="PRU00047"/>
    </source>
</evidence>
<keyword evidence="1" id="KW-0863">Zinc-finger</keyword>
<name>A0AAD7AZJ2_9AGAR</name>
<feature type="compositionally biased region" description="Acidic residues" evidence="2">
    <location>
        <begin position="714"/>
        <end position="740"/>
    </location>
</feature>
<evidence type="ECO:0000259" key="3">
    <source>
        <dbReference type="PROSITE" id="PS50158"/>
    </source>
</evidence>
<evidence type="ECO:0000313" key="4">
    <source>
        <dbReference type="EMBL" id="KAJ7605657.1"/>
    </source>
</evidence>
<dbReference type="SMART" id="SM00343">
    <property type="entry name" value="ZnF_C2HC"/>
    <property type="match status" value="1"/>
</dbReference>
<feature type="region of interest" description="Disordered" evidence="2">
    <location>
        <begin position="597"/>
        <end position="630"/>
    </location>
</feature>
<proteinExistence type="predicted"/>
<keyword evidence="5" id="KW-1185">Reference proteome</keyword>